<dbReference type="InterPro" id="IPR035906">
    <property type="entry name" value="MetI-like_sf"/>
</dbReference>
<feature type="transmembrane region" description="Helical" evidence="7">
    <location>
        <begin position="64"/>
        <end position="83"/>
    </location>
</feature>
<feature type="transmembrane region" description="Helical" evidence="7">
    <location>
        <begin position="219"/>
        <end position="243"/>
    </location>
</feature>
<dbReference type="CDD" id="cd06261">
    <property type="entry name" value="TM_PBP2"/>
    <property type="match status" value="1"/>
</dbReference>
<dbReference type="InterPro" id="IPR000515">
    <property type="entry name" value="MetI-like"/>
</dbReference>
<comment type="subcellular location">
    <subcellularLocation>
        <location evidence="1 7">Cell membrane</location>
        <topology evidence="1 7">Multi-pass membrane protein</topology>
    </subcellularLocation>
</comment>
<reference evidence="9 10" key="1">
    <citation type="submission" date="2018-02" db="EMBL/GenBank/DDBJ databases">
        <title>Genomic Encyclopedia of Archaeal and Bacterial Type Strains, Phase II (KMG-II): from individual species to whole genera.</title>
        <authorList>
            <person name="Goeker M."/>
        </authorList>
    </citation>
    <scope>NUCLEOTIDE SEQUENCE [LARGE SCALE GENOMIC DNA]</scope>
    <source>
        <strain evidence="9 10">DSM 3808</strain>
    </source>
</reference>
<evidence type="ECO:0000256" key="1">
    <source>
        <dbReference type="ARBA" id="ARBA00004651"/>
    </source>
</evidence>
<dbReference type="GO" id="GO:0005886">
    <property type="term" value="C:plasma membrane"/>
    <property type="evidence" value="ECO:0007669"/>
    <property type="project" value="UniProtKB-SubCell"/>
</dbReference>
<protein>
    <submittedName>
        <fullName evidence="9">NitT/TauT family transport system permease protein</fullName>
    </submittedName>
</protein>
<evidence type="ECO:0000256" key="2">
    <source>
        <dbReference type="ARBA" id="ARBA00022448"/>
    </source>
</evidence>
<feature type="transmembrane region" description="Helical" evidence="7">
    <location>
        <begin position="12"/>
        <end position="44"/>
    </location>
</feature>
<accession>A0A2S6HPN3</accession>
<gene>
    <name evidence="9" type="ORF">BXY41_110121</name>
</gene>
<dbReference type="AlphaFoldDB" id="A0A2S6HPN3"/>
<feature type="transmembrane region" description="Helical" evidence="7">
    <location>
        <begin position="120"/>
        <end position="141"/>
    </location>
</feature>
<keyword evidence="4 7" id="KW-0812">Transmembrane</keyword>
<evidence type="ECO:0000313" key="9">
    <source>
        <dbReference type="EMBL" id="PPK79402.1"/>
    </source>
</evidence>
<keyword evidence="5 7" id="KW-1133">Transmembrane helix</keyword>
<evidence type="ECO:0000256" key="5">
    <source>
        <dbReference type="ARBA" id="ARBA00022989"/>
    </source>
</evidence>
<evidence type="ECO:0000256" key="4">
    <source>
        <dbReference type="ARBA" id="ARBA00022692"/>
    </source>
</evidence>
<keyword evidence="10" id="KW-1185">Reference proteome</keyword>
<feature type="transmembrane region" description="Helical" evidence="7">
    <location>
        <begin position="95"/>
        <end position="114"/>
    </location>
</feature>
<evidence type="ECO:0000256" key="7">
    <source>
        <dbReference type="RuleBase" id="RU363032"/>
    </source>
</evidence>
<dbReference type="PANTHER" id="PTHR30151:SF0">
    <property type="entry name" value="ABC TRANSPORTER PERMEASE PROTEIN MJ0413-RELATED"/>
    <property type="match status" value="1"/>
</dbReference>
<keyword evidence="6 7" id="KW-0472">Membrane</keyword>
<feature type="transmembrane region" description="Helical" evidence="7">
    <location>
        <begin position="162"/>
        <end position="183"/>
    </location>
</feature>
<proteinExistence type="inferred from homology"/>
<feature type="domain" description="ABC transmembrane type-1" evidence="8">
    <location>
        <begin position="53"/>
        <end position="237"/>
    </location>
</feature>
<dbReference type="Pfam" id="PF00528">
    <property type="entry name" value="BPD_transp_1"/>
    <property type="match status" value="1"/>
</dbReference>
<dbReference type="GO" id="GO:0055085">
    <property type="term" value="P:transmembrane transport"/>
    <property type="evidence" value="ECO:0007669"/>
    <property type="project" value="InterPro"/>
</dbReference>
<keyword evidence="2 7" id="KW-0813">Transport</keyword>
<comment type="similarity">
    <text evidence="7">Belongs to the binding-protein-dependent transport system permease family.</text>
</comment>
<sequence length="256" mass="28039">MNAGILRLKKAGIILFWLLIWQAASLAVHNSIILVGPLDVILALLNQIGLADFWKTIGYSFGKINLGFLSAFAAGILAGTAACRYPLIGDFLSPLMALIKSVPVASFVILALIWAGSENLSVIIGFLVVFPIIYIQTIAGIKSTDRHLLEMADVFKMSEAKRFFYLYRPALLPYLASGCRVALGMSWKSGIAAEVIGVPLHSIGEKLYLSKIYLSTADLFAWTLVIILLSAIFESFFLWLLSLASPGIRQKKKEVE</sequence>
<dbReference type="SUPFAM" id="SSF161098">
    <property type="entry name" value="MetI-like"/>
    <property type="match status" value="1"/>
</dbReference>
<keyword evidence="3" id="KW-1003">Cell membrane</keyword>
<dbReference type="Proteomes" id="UP000237749">
    <property type="component" value="Unassembled WGS sequence"/>
</dbReference>
<organism evidence="9 10">
    <name type="scientific">Lacrimispora xylanisolvens</name>
    <dbReference type="NCBI Taxonomy" id="384636"/>
    <lineage>
        <taxon>Bacteria</taxon>
        <taxon>Bacillati</taxon>
        <taxon>Bacillota</taxon>
        <taxon>Clostridia</taxon>
        <taxon>Lachnospirales</taxon>
        <taxon>Lachnospiraceae</taxon>
        <taxon>Lacrimispora</taxon>
    </lineage>
</organism>
<evidence type="ECO:0000259" key="8">
    <source>
        <dbReference type="PROSITE" id="PS50928"/>
    </source>
</evidence>
<evidence type="ECO:0000313" key="10">
    <source>
        <dbReference type="Proteomes" id="UP000237749"/>
    </source>
</evidence>
<evidence type="ECO:0000256" key="3">
    <source>
        <dbReference type="ARBA" id="ARBA00022475"/>
    </source>
</evidence>
<dbReference type="Gene3D" id="1.10.3720.10">
    <property type="entry name" value="MetI-like"/>
    <property type="match status" value="1"/>
</dbReference>
<comment type="caution">
    <text evidence="9">The sequence shown here is derived from an EMBL/GenBank/DDBJ whole genome shotgun (WGS) entry which is preliminary data.</text>
</comment>
<name>A0A2S6HPN3_9FIRM</name>
<dbReference type="PROSITE" id="PS50928">
    <property type="entry name" value="ABC_TM1"/>
    <property type="match status" value="1"/>
</dbReference>
<dbReference type="RefSeq" id="WP_185140370.1">
    <property type="nucleotide sequence ID" value="NZ_PTJA01000010.1"/>
</dbReference>
<dbReference type="EMBL" id="PTJA01000010">
    <property type="protein sequence ID" value="PPK79402.1"/>
    <property type="molecule type" value="Genomic_DNA"/>
</dbReference>
<dbReference type="PANTHER" id="PTHR30151">
    <property type="entry name" value="ALKANE SULFONATE ABC TRANSPORTER-RELATED, MEMBRANE SUBUNIT"/>
    <property type="match status" value="1"/>
</dbReference>
<evidence type="ECO:0000256" key="6">
    <source>
        <dbReference type="ARBA" id="ARBA00023136"/>
    </source>
</evidence>